<dbReference type="RefSeq" id="WP_061980290.1">
    <property type="nucleotide sequence ID" value="NZ_FOPQ01000001.1"/>
</dbReference>
<dbReference type="Gene3D" id="1.20.1260.20">
    <property type="entry name" value="PPE superfamily"/>
    <property type="match status" value="1"/>
</dbReference>
<evidence type="ECO:0000259" key="3">
    <source>
        <dbReference type="Pfam" id="PF00823"/>
    </source>
</evidence>
<accession>A0A154MAP2</accession>
<gene>
    <name evidence="5" type="ORF">ATP06_0224035</name>
    <name evidence="4" type="ORF">AVL48_06985</name>
</gene>
<dbReference type="InterPro" id="IPR038332">
    <property type="entry name" value="PPE_sf"/>
</dbReference>
<protein>
    <recommendedName>
        <fullName evidence="3">PPE domain-containing protein</fullName>
    </recommendedName>
</protein>
<name>A0A154MAP2_9PSEU</name>
<feature type="compositionally biased region" description="Gly residues" evidence="2">
    <location>
        <begin position="296"/>
        <end position="334"/>
    </location>
</feature>
<sequence length="381" mass="40246">MRIMPTPWPPPEPEPQPGPEHLNADIDWMSYSHRELYEMVHNELDLAGAESVAAQWAKISAFLDRVGSELRAAIVATADGWTGEGADRARDAAIKLVDWAGETGWRAENVANCLRRQADIADAARRTMPEPPGFSARPKPPEVPKRRPIPMSDSTQAMSTSSPPKSDFAEAGRIVAEPTDESSQDLHRQAADVMTRMQRSSGEVYENVPRFTSYGKQPQLLKTPEKPEPEPKPVPEPEPGTPPDDSTRSSGVDDVAPIQVREPADAPRPPGASSGAFVPPPPGAPGTSGGTHEQLGQGGRSGVGGFGPSGQPGQLAGGGSRAAAAGMGGFGGMPMGMAPQQGKQDEGEHKAPDYLVEDSDVWGLGGYVTPPVIGEDPRGGR</sequence>
<dbReference type="Pfam" id="PF00823">
    <property type="entry name" value="PPE"/>
    <property type="match status" value="1"/>
</dbReference>
<evidence type="ECO:0000256" key="2">
    <source>
        <dbReference type="SAM" id="MobiDB-lite"/>
    </source>
</evidence>
<keyword evidence="7" id="KW-1185">Reference proteome</keyword>
<evidence type="ECO:0000313" key="5">
    <source>
        <dbReference type="EMBL" id="OKA06216.1"/>
    </source>
</evidence>
<reference evidence="5 7" key="2">
    <citation type="submission" date="2016-11" db="EMBL/GenBank/DDBJ databases">
        <title>Genome sequencing of Amycolatopsis regifaucium.</title>
        <authorList>
            <person name="Mayilraj S."/>
            <person name="Kaur N."/>
        </authorList>
    </citation>
    <scope>NUCLEOTIDE SEQUENCE [LARGE SCALE GENOMIC DNA]</scope>
    <source>
        <strain evidence="5 7">GY080</strain>
    </source>
</reference>
<evidence type="ECO:0000256" key="1">
    <source>
        <dbReference type="ARBA" id="ARBA00010652"/>
    </source>
</evidence>
<dbReference type="Proteomes" id="UP000186883">
    <property type="component" value="Unassembled WGS sequence"/>
</dbReference>
<dbReference type="InterPro" id="IPR000030">
    <property type="entry name" value="PPE_dom"/>
</dbReference>
<feature type="compositionally biased region" description="Basic and acidic residues" evidence="2">
    <location>
        <begin position="223"/>
        <end position="235"/>
    </location>
</feature>
<feature type="compositionally biased region" description="Polar residues" evidence="2">
    <location>
        <begin position="152"/>
        <end position="164"/>
    </location>
</feature>
<dbReference type="OrthoDB" id="3681508at2"/>
<dbReference type="EMBL" id="LQCI01000034">
    <property type="protein sequence ID" value="KZB81718.1"/>
    <property type="molecule type" value="Genomic_DNA"/>
</dbReference>
<proteinExistence type="inferred from homology"/>
<dbReference type="EMBL" id="LOBU02000015">
    <property type="protein sequence ID" value="OKA06216.1"/>
    <property type="molecule type" value="Genomic_DNA"/>
</dbReference>
<feature type="domain" description="PPE" evidence="3">
    <location>
        <begin position="53"/>
        <end position="132"/>
    </location>
</feature>
<organism evidence="4 6">
    <name type="scientific">Amycolatopsis regifaucium</name>
    <dbReference type="NCBI Taxonomy" id="546365"/>
    <lineage>
        <taxon>Bacteria</taxon>
        <taxon>Bacillati</taxon>
        <taxon>Actinomycetota</taxon>
        <taxon>Actinomycetes</taxon>
        <taxon>Pseudonocardiales</taxon>
        <taxon>Pseudonocardiaceae</taxon>
        <taxon>Amycolatopsis</taxon>
    </lineage>
</organism>
<comment type="similarity">
    <text evidence="1">Belongs to the mycobacterial PPE family.</text>
</comment>
<reference evidence="4 6" key="1">
    <citation type="submission" date="2015-12" db="EMBL/GenBank/DDBJ databases">
        <title>Amycolatopsis regifaucium genome sequencing and assembly.</title>
        <authorList>
            <person name="Mayilraj S."/>
        </authorList>
    </citation>
    <scope>NUCLEOTIDE SEQUENCE [LARGE SCALE GENOMIC DNA]</scope>
    <source>
        <strain evidence="4 6">GY080</strain>
    </source>
</reference>
<evidence type="ECO:0000313" key="7">
    <source>
        <dbReference type="Proteomes" id="UP000186883"/>
    </source>
</evidence>
<dbReference type="Proteomes" id="UP000076321">
    <property type="component" value="Unassembled WGS sequence"/>
</dbReference>
<feature type="compositionally biased region" description="Basic and acidic residues" evidence="2">
    <location>
        <begin position="343"/>
        <end position="352"/>
    </location>
</feature>
<feature type="region of interest" description="Disordered" evidence="2">
    <location>
        <begin position="126"/>
        <end position="381"/>
    </location>
</feature>
<evidence type="ECO:0000313" key="4">
    <source>
        <dbReference type="EMBL" id="KZB81718.1"/>
    </source>
</evidence>
<evidence type="ECO:0000313" key="6">
    <source>
        <dbReference type="Proteomes" id="UP000076321"/>
    </source>
</evidence>
<dbReference type="SUPFAM" id="SSF140459">
    <property type="entry name" value="PE/PPE dimer-like"/>
    <property type="match status" value="1"/>
</dbReference>
<comment type="caution">
    <text evidence="4">The sequence shown here is derived from an EMBL/GenBank/DDBJ whole genome shotgun (WGS) entry which is preliminary data.</text>
</comment>
<dbReference type="AlphaFoldDB" id="A0A154MAP2"/>